<gene>
    <name evidence="3" type="ORF">DES47_103406</name>
</gene>
<evidence type="ECO:0000256" key="1">
    <source>
        <dbReference type="SAM" id="MobiDB-lite"/>
    </source>
</evidence>
<proteinExistence type="predicted"/>
<feature type="region of interest" description="Disordered" evidence="1">
    <location>
        <begin position="195"/>
        <end position="215"/>
    </location>
</feature>
<dbReference type="Pfam" id="PF07963">
    <property type="entry name" value="N_methyl"/>
    <property type="match status" value="1"/>
</dbReference>
<dbReference type="OrthoDB" id="8592370at2"/>
<feature type="transmembrane region" description="Helical" evidence="2">
    <location>
        <begin position="12"/>
        <end position="37"/>
    </location>
</feature>
<keyword evidence="2" id="KW-0812">Transmembrane</keyword>
<dbReference type="InterPro" id="IPR045584">
    <property type="entry name" value="Pilin-like"/>
</dbReference>
<dbReference type="SUPFAM" id="SSF54523">
    <property type="entry name" value="Pili subunits"/>
    <property type="match status" value="1"/>
</dbReference>
<keyword evidence="4" id="KW-1185">Reference proteome</keyword>
<sequence length="215" mass="23906">MRDDPRFRRNRGFSLLEVLVTVTIFALLFSVLMSGWYQAMRAQSQLDVAAKRLQRQQQLSQVFRRMVAEGLNPPFNGGLKFRGDANGFDTESSASLTPRVGAAPTPTELRILAKGALKQLSIRPAAEAATVYPWLFLRASLAYYDHAGNRYETWPPPLRQDPMANITGALQLPALVQLSIQFEGDERQQTLLAAPRPSTWNMPEPTPPIISLGGN</sequence>
<dbReference type="AlphaFoldDB" id="A0A4R6QN66"/>
<dbReference type="NCBIfam" id="TIGR02532">
    <property type="entry name" value="IV_pilin_GFxxxE"/>
    <property type="match status" value="1"/>
</dbReference>
<evidence type="ECO:0000256" key="2">
    <source>
        <dbReference type="SAM" id="Phobius"/>
    </source>
</evidence>
<evidence type="ECO:0000313" key="3">
    <source>
        <dbReference type="EMBL" id="TDP71425.1"/>
    </source>
</evidence>
<keyword evidence="2" id="KW-1133">Transmembrane helix</keyword>
<keyword evidence="2" id="KW-0472">Membrane</keyword>
<dbReference type="PROSITE" id="PS00409">
    <property type="entry name" value="PROKAR_NTER_METHYL"/>
    <property type="match status" value="1"/>
</dbReference>
<dbReference type="RefSeq" id="WP_133701200.1">
    <property type="nucleotide sequence ID" value="NZ_SNXS01000003.1"/>
</dbReference>
<comment type="caution">
    <text evidence="3">The sequence shown here is derived from an EMBL/GenBank/DDBJ whole genome shotgun (WGS) entry which is preliminary data.</text>
</comment>
<organism evidence="3 4">
    <name type="scientific">Roseateles toxinivorans</name>
    <dbReference type="NCBI Taxonomy" id="270368"/>
    <lineage>
        <taxon>Bacteria</taxon>
        <taxon>Pseudomonadati</taxon>
        <taxon>Pseudomonadota</taxon>
        <taxon>Betaproteobacteria</taxon>
        <taxon>Burkholderiales</taxon>
        <taxon>Sphaerotilaceae</taxon>
        <taxon>Roseateles</taxon>
    </lineage>
</organism>
<protein>
    <submittedName>
        <fullName evidence="3">Prepilin-type N-terminal cleavage/methylation domain-containing protein</fullName>
    </submittedName>
</protein>
<dbReference type="InterPro" id="IPR012902">
    <property type="entry name" value="N_methyl_site"/>
</dbReference>
<name>A0A4R6QN66_9BURK</name>
<reference evidence="3 4" key="1">
    <citation type="submission" date="2019-03" db="EMBL/GenBank/DDBJ databases">
        <title>Genomic Encyclopedia of Type Strains, Phase IV (KMG-IV): sequencing the most valuable type-strain genomes for metagenomic binning, comparative biology and taxonomic classification.</title>
        <authorList>
            <person name="Goeker M."/>
        </authorList>
    </citation>
    <scope>NUCLEOTIDE SEQUENCE [LARGE SCALE GENOMIC DNA]</scope>
    <source>
        <strain evidence="3 4">DSM 16998</strain>
    </source>
</reference>
<evidence type="ECO:0000313" key="4">
    <source>
        <dbReference type="Proteomes" id="UP000295361"/>
    </source>
</evidence>
<dbReference type="Proteomes" id="UP000295361">
    <property type="component" value="Unassembled WGS sequence"/>
</dbReference>
<dbReference type="InParanoid" id="A0A4R6QN66"/>
<accession>A0A4R6QN66</accession>
<dbReference type="EMBL" id="SNXS01000003">
    <property type="protein sequence ID" value="TDP71425.1"/>
    <property type="molecule type" value="Genomic_DNA"/>
</dbReference>